<evidence type="ECO:0000256" key="1">
    <source>
        <dbReference type="ARBA" id="ARBA00022833"/>
    </source>
</evidence>
<keyword evidence="1" id="KW-0862">Zinc</keyword>
<dbReference type="Pfam" id="PF12706">
    <property type="entry name" value="Lactamase_B_2"/>
    <property type="match status" value="1"/>
</dbReference>
<dbReference type="InterPro" id="IPR036866">
    <property type="entry name" value="RibonucZ/Hydroxyglut_hydro"/>
</dbReference>
<dbReference type="STRING" id="442899.SAMN05720591_1244"/>
<dbReference type="Proteomes" id="UP000321400">
    <property type="component" value="Unassembled WGS sequence"/>
</dbReference>
<evidence type="ECO:0000259" key="2">
    <source>
        <dbReference type="SMART" id="SM00849"/>
    </source>
</evidence>
<name>A0A511X359_9BACI</name>
<dbReference type="RefSeq" id="WP_089802648.1">
    <property type="nucleotide sequence ID" value="NZ_BJYE01000024.1"/>
</dbReference>
<dbReference type="CDD" id="cd07716">
    <property type="entry name" value="RNaseZ_short-form-like_MBL-fold"/>
    <property type="match status" value="1"/>
</dbReference>
<dbReference type="GO" id="GO:0042781">
    <property type="term" value="F:3'-tRNA processing endoribonuclease activity"/>
    <property type="evidence" value="ECO:0007669"/>
    <property type="project" value="TreeGrafter"/>
</dbReference>
<reference evidence="3 4" key="1">
    <citation type="submission" date="2019-07" db="EMBL/GenBank/DDBJ databases">
        <title>Whole genome shotgun sequence of Halolactibacillus alkaliphilus NBRC 103919.</title>
        <authorList>
            <person name="Hosoyama A."/>
            <person name="Uohara A."/>
            <person name="Ohji S."/>
            <person name="Ichikawa N."/>
        </authorList>
    </citation>
    <scope>NUCLEOTIDE SEQUENCE [LARGE SCALE GENOMIC DNA]</scope>
    <source>
        <strain evidence="3 4">NBRC 103919</strain>
    </source>
</reference>
<comment type="caution">
    <text evidence="3">The sequence shown here is derived from an EMBL/GenBank/DDBJ whole genome shotgun (WGS) entry which is preliminary data.</text>
</comment>
<dbReference type="PANTHER" id="PTHR46018:SF4">
    <property type="entry name" value="METALLO-HYDROLASE YHFI-RELATED"/>
    <property type="match status" value="1"/>
</dbReference>
<protein>
    <recommendedName>
        <fullName evidence="2">Metallo-beta-lactamase domain-containing protein</fullName>
    </recommendedName>
</protein>
<dbReference type="SUPFAM" id="SSF56281">
    <property type="entry name" value="Metallo-hydrolase/oxidoreductase"/>
    <property type="match status" value="1"/>
</dbReference>
<organism evidence="3 4">
    <name type="scientific">Halolactibacillus alkaliphilus</name>
    <dbReference type="NCBI Taxonomy" id="442899"/>
    <lineage>
        <taxon>Bacteria</taxon>
        <taxon>Bacillati</taxon>
        <taxon>Bacillota</taxon>
        <taxon>Bacilli</taxon>
        <taxon>Bacillales</taxon>
        <taxon>Bacillaceae</taxon>
        <taxon>Halolactibacillus</taxon>
    </lineage>
</organism>
<gene>
    <name evidence="3" type="primary">yhfI</name>
    <name evidence="3" type="ORF">HAL01_18500</name>
</gene>
<dbReference type="OrthoDB" id="9794898at2"/>
<dbReference type="Gene3D" id="3.60.15.10">
    <property type="entry name" value="Ribonuclease Z/Hydroxyacylglutathione hydrolase-like"/>
    <property type="match status" value="1"/>
</dbReference>
<accession>A0A511X359</accession>
<feature type="domain" description="Metallo-beta-lactamase" evidence="2">
    <location>
        <begin position="18"/>
        <end position="211"/>
    </location>
</feature>
<dbReference type="AlphaFoldDB" id="A0A511X359"/>
<dbReference type="PANTHER" id="PTHR46018">
    <property type="entry name" value="ZINC PHOSPHODIESTERASE ELAC PROTEIN 1"/>
    <property type="match status" value="1"/>
</dbReference>
<evidence type="ECO:0000313" key="4">
    <source>
        <dbReference type="Proteomes" id="UP000321400"/>
    </source>
</evidence>
<keyword evidence="4" id="KW-1185">Reference proteome</keyword>
<evidence type="ECO:0000313" key="3">
    <source>
        <dbReference type="EMBL" id="GEN57386.1"/>
    </source>
</evidence>
<dbReference type="EMBL" id="BJYE01000024">
    <property type="protein sequence ID" value="GEN57386.1"/>
    <property type="molecule type" value="Genomic_DNA"/>
</dbReference>
<sequence length="244" mass="27404">MKVTVIGFWGGYPEEGEATSSYLIEKDNFKLLLDCGSAALSQLPKYTDPYELDAVILTHYHNDHIADIGVLQYFMLVQNGIRDSDKTLPIYGHGHDKEAFSRLNHDFTKGYMYDPDIPLDLGPFTITFLKTDHPVTCFAMRITDGQSTFVFTADSSYKDSFIPFSKKADLLIADCNFYDGQNGKKAGHMNSKECAVLAREADVNTLVLSHHPHFGDRKNLVTQAEKYFRGNIFLASSGLEFYVG</sequence>
<dbReference type="InterPro" id="IPR001279">
    <property type="entry name" value="Metallo-B-lactamas"/>
</dbReference>
<dbReference type="SMART" id="SM00849">
    <property type="entry name" value="Lactamase_B"/>
    <property type="match status" value="1"/>
</dbReference>
<proteinExistence type="predicted"/>